<name>A0A8S3YHH2_9EUPU</name>
<gene>
    <name evidence="2" type="ORF">CUNI_LOCUS2211</name>
</gene>
<accession>A0A8S3YHH2</accession>
<feature type="region of interest" description="Disordered" evidence="1">
    <location>
        <begin position="1"/>
        <end position="62"/>
    </location>
</feature>
<organism evidence="2 3">
    <name type="scientific">Candidula unifasciata</name>
    <dbReference type="NCBI Taxonomy" id="100452"/>
    <lineage>
        <taxon>Eukaryota</taxon>
        <taxon>Metazoa</taxon>
        <taxon>Spiralia</taxon>
        <taxon>Lophotrochozoa</taxon>
        <taxon>Mollusca</taxon>
        <taxon>Gastropoda</taxon>
        <taxon>Heterobranchia</taxon>
        <taxon>Euthyneura</taxon>
        <taxon>Panpulmonata</taxon>
        <taxon>Eupulmonata</taxon>
        <taxon>Stylommatophora</taxon>
        <taxon>Helicina</taxon>
        <taxon>Helicoidea</taxon>
        <taxon>Geomitridae</taxon>
        <taxon>Candidula</taxon>
    </lineage>
</organism>
<dbReference type="OrthoDB" id="10065869at2759"/>
<keyword evidence="3" id="KW-1185">Reference proteome</keyword>
<dbReference type="Proteomes" id="UP000678393">
    <property type="component" value="Unassembled WGS sequence"/>
</dbReference>
<protein>
    <submittedName>
        <fullName evidence="2">Uncharacterized protein</fullName>
    </submittedName>
</protein>
<sequence>MTKKTESTTPEMAPPPYNYDQAQGHQPPPHQSGYPPPHQQQYYPPPHQQQYYPPPHQQPYYPQPLMQQMQSSHNVTIVNNTPGTNTVIVKHGVNHCMHCCISIFFPPWIFVWMIL</sequence>
<evidence type="ECO:0000256" key="1">
    <source>
        <dbReference type="SAM" id="MobiDB-lite"/>
    </source>
</evidence>
<comment type="caution">
    <text evidence="2">The sequence shown here is derived from an EMBL/GenBank/DDBJ whole genome shotgun (WGS) entry which is preliminary data.</text>
</comment>
<feature type="compositionally biased region" description="Pro residues" evidence="1">
    <location>
        <begin position="26"/>
        <end position="57"/>
    </location>
</feature>
<evidence type="ECO:0000313" key="2">
    <source>
        <dbReference type="EMBL" id="CAG5116653.1"/>
    </source>
</evidence>
<dbReference type="EMBL" id="CAJHNH020000282">
    <property type="protein sequence ID" value="CAG5116653.1"/>
    <property type="molecule type" value="Genomic_DNA"/>
</dbReference>
<reference evidence="2" key="1">
    <citation type="submission" date="2021-04" db="EMBL/GenBank/DDBJ databases">
        <authorList>
            <consortium name="Molecular Ecology Group"/>
        </authorList>
    </citation>
    <scope>NUCLEOTIDE SEQUENCE</scope>
</reference>
<feature type="non-terminal residue" evidence="2">
    <location>
        <position position="115"/>
    </location>
</feature>
<evidence type="ECO:0000313" key="3">
    <source>
        <dbReference type="Proteomes" id="UP000678393"/>
    </source>
</evidence>
<dbReference type="AlphaFoldDB" id="A0A8S3YHH2"/>
<proteinExistence type="predicted"/>